<accession>A0A8X6RTH9</accession>
<dbReference type="Proteomes" id="UP000887159">
    <property type="component" value="Unassembled WGS sequence"/>
</dbReference>
<proteinExistence type="predicted"/>
<reference evidence="1" key="1">
    <citation type="submission" date="2020-08" db="EMBL/GenBank/DDBJ databases">
        <title>Multicomponent nature underlies the extraordinary mechanical properties of spider dragline silk.</title>
        <authorList>
            <person name="Kono N."/>
            <person name="Nakamura H."/>
            <person name="Mori M."/>
            <person name="Yoshida Y."/>
            <person name="Ohtoshi R."/>
            <person name="Malay A.D."/>
            <person name="Moran D.A.P."/>
            <person name="Tomita M."/>
            <person name="Numata K."/>
            <person name="Arakawa K."/>
        </authorList>
    </citation>
    <scope>NUCLEOTIDE SEQUENCE</scope>
</reference>
<gene>
    <name evidence="1" type="primary">AVEN_28043_1</name>
    <name evidence="1" type="ORF">TNCV_260071</name>
</gene>
<dbReference type="AlphaFoldDB" id="A0A8X6RTH9"/>
<evidence type="ECO:0000313" key="1">
    <source>
        <dbReference type="EMBL" id="GFX99970.1"/>
    </source>
</evidence>
<evidence type="ECO:0000313" key="2">
    <source>
        <dbReference type="Proteomes" id="UP000887159"/>
    </source>
</evidence>
<organism evidence="1 2">
    <name type="scientific">Trichonephila clavipes</name>
    <name type="common">Golden silk orbweaver</name>
    <name type="synonym">Nephila clavipes</name>
    <dbReference type="NCBI Taxonomy" id="2585209"/>
    <lineage>
        <taxon>Eukaryota</taxon>
        <taxon>Metazoa</taxon>
        <taxon>Ecdysozoa</taxon>
        <taxon>Arthropoda</taxon>
        <taxon>Chelicerata</taxon>
        <taxon>Arachnida</taxon>
        <taxon>Araneae</taxon>
        <taxon>Araneomorphae</taxon>
        <taxon>Entelegynae</taxon>
        <taxon>Araneoidea</taxon>
        <taxon>Nephilidae</taxon>
        <taxon>Trichonephila</taxon>
    </lineage>
</organism>
<comment type="caution">
    <text evidence="1">The sequence shown here is derived from an EMBL/GenBank/DDBJ whole genome shotgun (WGS) entry which is preliminary data.</text>
</comment>
<keyword evidence="2" id="KW-1185">Reference proteome</keyword>
<sequence length="97" mass="10684">MELQPTFAPHFGGLWEAGVKSLKYHLKRVIGNSILCHVEFLRLVIQIEAVLNSQPICPLSNDANDVETLTPAHFPAGSSLVAVSEPDYTEIPMNRLS</sequence>
<protein>
    <submittedName>
        <fullName evidence="1">Integrase catalytic domain-containing protein</fullName>
    </submittedName>
</protein>
<name>A0A8X6RTH9_TRICX</name>
<dbReference type="EMBL" id="BMAU01021215">
    <property type="protein sequence ID" value="GFX99970.1"/>
    <property type="molecule type" value="Genomic_DNA"/>
</dbReference>